<protein>
    <submittedName>
        <fullName evidence="2">Uncharacterized protein</fullName>
    </submittedName>
</protein>
<dbReference type="RefSeq" id="WP_150495654.1">
    <property type="nucleotide sequence ID" value="NZ_BMFA01000004.1"/>
</dbReference>
<sequence>MDLGATLMGNAMVRTAFAACLTLTTLLPATAQDMPEPGDFYMISRNADGQFRSSHKIFQRAADGMKEVQYCGRTYWVRPHTVAWTQLQSESGNHVRVEYNWGKGWRPICEDPQKQVTLADLGIDIDPSQVTFDQGESQTLESRFGAIGRAFRGN</sequence>
<proteinExistence type="predicted"/>
<accession>A0A916THF0</accession>
<comment type="caution">
    <text evidence="2">The sequence shown here is derived from an EMBL/GenBank/DDBJ whole genome shotgun (WGS) entry which is preliminary data.</text>
</comment>
<dbReference type="Proteomes" id="UP000605148">
    <property type="component" value="Unassembled WGS sequence"/>
</dbReference>
<dbReference type="AlphaFoldDB" id="A0A916THF0"/>
<organism evidence="2 3">
    <name type="scientific">Roseibium aquae</name>
    <dbReference type="NCBI Taxonomy" id="1323746"/>
    <lineage>
        <taxon>Bacteria</taxon>
        <taxon>Pseudomonadati</taxon>
        <taxon>Pseudomonadota</taxon>
        <taxon>Alphaproteobacteria</taxon>
        <taxon>Hyphomicrobiales</taxon>
        <taxon>Stappiaceae</taxon>
        <taxon>Roseibium</taxon>
    </lineage>
</organism>
<evidence type="ECO:0000256" key="1">
    <source>
        <dbReference type="SAM" id="SignalP"/>
    </source>
</evidence>
<keyword evidence="1" id="KW-0732">Signal</keyword>
<keyword evidence="3" id="KW-1185">Reference proteome</keyword>
<gene>
    <name evidence="2" type="ORF">GCM10011316_16240</name>
</gene>
<evidence type="ECO:0000313" key="2">
    <source>
        <dbReference type="EMBL" id="GGB44992.1"/>
    </source>
</evidence>
<feature type="chain" id="PRO_5036863048" evidence="1">
    <location>
        <begin position="19"/>
        <end position="154"/>
    </location>
</feature>
<name>A0A916THF0_9HYPH</name>
<dbReference type="EMBL" id="BMFA01000004">
    <property type="protein sequence ID" value="GGB44992.1"/>
    <property type="molecule type" value="Genomic_DNA"/>
</dbReference>
<dbReference type="OrthoDB" id="7847064at2"/>
<reference evidence="2" key="1">
    <citation type="journal article" date="2014" name="Int. J. Syst. Evol. Microbiol.">
        <title>Complete genome sequence of Corynebacterium casei LMG S-19264T (=DSM 44701T), isolated from a smear-ripened cheese.</title>
        <authorList>
            <consortium name="US DOE Joint Genome Institute (JGI-PGF)"/>
            <person name="Walter F."/>
            <person name="Albersmeier A."/>
            <person name="Kalinowski J."/>
            <person name="Ruckert C."/>
        </authorList>
    </citation>
    <scope>NUCLEOTIDE SEQUENCE</scope>
    <source>
        <strain evidence="2">CGMCC 1.12426</strain>
    </source>
</reference>
<feature type="signal peptide" evidence="1">
    <location>
        <begin position="1"/>
        <end position="18"/>
    </location>
</feature>
<evidence type="ECO:0000313" key="3">
    <source>
        <dbReference type="Proteomes" id="UP000605148"/>
    </source>
</evidence>
<reference evidence="2" key="2">
    <citation type="submission" date="2020-09" db="EMBL/GenBank/DDBJ databases">
        <authorList>
            <person name="Sun Q."/>
            <person name="Zhou Y."/>
        </authorList>
    </citation>
    <scope>NUCLEOTIDE SEQUENCE</scope>
    <source>
        <strain evidence="2">CGMCC 1.12426</strain>
    </source>
</reference>